<sequence>MSEAGSQIEREQSNTLAKGPYQRFLRTIGPGFITGASDDDPSGIGTYSQAGAQLGFNIGWVMLFTFPLMAAIQEISARIGRTTGKGISGNLSRHYPAALLYVVVVLLFVANVINIGADLSAMADALNLLIGGPRPLYVVAFAIICVGAIVFLDYTRYVKILKWTTLSLFAYVVAMFAANVPWADAAKGLLIPHIEWSGTFSTTLLAILGTTISPYLFFWQASQEVEEEELKPAAEPLRWAPWQASKAFRRIRADTLVGMAFSNLIGVAIIFTTAATLHKAGVTDIASSTDAAKALEPAAGKFAFIVFSAGIIGTGLLAVPVLAGSAAFAVGEALHWPVGLQRKPKEALAFYGTLAAATALGSGIMFTPIDPIKALYWSAVINGVCAVPVMIVMMLMASRKDVMGEFLVQGWLRGLGWLSTLIMGMSSVGLIAQWFL</sequence>
<evidence type="ECO:0000256" key="5">
    <source>
        <dbReference type="ARBA" id="ARBA00022989"/>
    </source>
</evidence>
<keyword evidence="2" id="KW-0813">Transport</keyword>
<reference evidence="8 9" key="1">
    <citation type="submission" date="2023-08" db="EMBL/GenBank/DDBJ databases">
        <title>Implementing the SeqCode for naming new Mesorhizobium species isolated from Vachellia karroo root nodules.</title>
        <authorList>
            <person name="Van Lill M."/>
        </authorList>
    </citation>
    <scope>NUCLEOTIDE SEQUENCE [LARGE SCALE GENOMIC DNA]</scope>
    <source>
        <strain evidence="8 9">VK25D</strain>
    </source>
</reference>
<evidence type="ECO:0000256" key="7">
    <source>
        <dbReference type="SAM" id="Phobius"/>
    </source>
</evidence>
<dbReference type="EMBL" id="JAVIIQ010000012">
    <property type="protein sequence ID" value="MDX8534329.1"/>
    <property type="molecule type" value="Genomic_DNA"/>
</dbReference>
<evidence type="ECO:0000256" key="1">
    <source>
        <dbReference type="ARBA" id="ARBA00004141"/>
    </source>
</evidence>
<comment type="subcellular location">
    <subcellularLocation>
        <location evidence="1">Membrane</location>
        <topology evidence="1">Multi-pass membrane protein</topology>
    </subcellularLocation>
</comment>
<evidence type="ECO:0000256" key="3">
    <source>
        <dbReference type="ARBA" id="ARBA00022692"/>
    </source>
</evidence>
<evidence type="ECO:0000256" key="6">
    <source>
        <dbReference type="ARBA" id="ARBA00023136"/>
    </source>
</evidence>
<feature type="transmembrane region" description="Helical" evidence="7">
    <location>
        <begin position="302"/>
        <end position="328"/>
    </location>
</feature>
<feature type="transmembrane region" description="Helical" evidence="7">
    <location>
        <begin position="58"/>
        <end position="77"/>
    </location>
</feature>
<name>A0ABU5A9E7_9HYPH</name>
<organism evidence="8 9">
    <name type="scientific">Mesorhizobium vachelliae</name>
    <dbReference type="NCBI Taxonomy" id="3072309"/>
    <lineage>
        <taxon>Bacteria</taxon>
        <taxon>Pseudomonadati</taxon>
        <taxon>Pseudomonadota</taxon>
        <taxon>Alphaproteobacteria</taxon>
        <taxon>Hyphomicrobiales</taxon>
        <taxon>Phyllobacteriaceae</taxon>
        <taxon>Mesorhizobium</taxon>
    </lineage>
</organism>
<feature type="transmembrane region" description="Helical" evidence="7">
    <location>
        <begin position="136"/>
        <end position="154"/>
    </location>
</feature>
<dbReference type="RefSeq" id="WP_320251782.1">
    <property type="nucleotide sequence ID" value="NZ_JAVIIQ010000012.1"/>
</dbReference>
<feature type="transmembrane region" description="Helical" evidence="7">
    <location>
        <begin position="375"/>
        <end position="395"/>
    </location>
</feature>
<feature type="transmembrane region" description="Helical" evidence="7">
    <location>
        <begin position="98"/>
        <end position="116"/>
    </location>
</feature>
<evidence type="ECO:0000313" key="8">
    <source>
        <dbReference type="EMBL" id="MDX8534329.1"/>
    </source>
</evidence>
<keyword evidence="5 7" id="KW-1133">Transmembrane helix</keyword>
<gene>
    <name evidence="8" type="ORF">RFM42_25285</name>
</gene>
<feature type="transmembrane region" description="Helical" evidence="7">
    <location>
        <begin position="415"/>
        <end position="435"/>
    </location>
</feature>
<evidence type="ECO:0000313" key="9">
    <source>
        <dbReference type="Proteomes" id="UP001285154"/>
    </source>
</evidence>
<feature type="transmembrane region" description="Helical" evidence="7">
    <location>
        <begin position="161"/>
        <end position="180"/>
    </location>
</feature>
<keyword evidence="4" id="KW-0769">Symport</keyword>
<evidence type="ECO:0000256" key="2">
    <source>
        <dbReference type="ARBA" id="ARBA00022448"/>
    </source>
</evidence>
<feature type="transmembrane region" description="Helical" evidence="7">
    <location>
        <begin position="200"/>
        <end position="218"/>
    </location>
</feature>
<keyword evidence="6 7" id="KW-0472">Membrane</keyword>
<feature type="transmembrane region" description="Helical" evidence="7">
    <location>
        <begin position="348"/>
        <end position="369"/>
    </location>
</feature>
<protein>
    <submittedName>
        <fullName evidence="8">Nramp family divalent metal transporter</fullName>
    </submittedName>
</protein>
<comment type="caution">
    <text evidence="8">The sequence shown here is derived from an EMBL/GenBank/DDBJ whole genome shotgun (WGS) entry which is preliminary data.</text>
</comment>
<dbReference type="PANTHER" id="PTHR11706:SF33">
    <property type="entry name" value="NATURAL RESISTANCE-ASSOCIATED MACROPHAGE PROTEIN 2"/>
    <property type="match status" value="1"/>
</dbReference>
<feature type="transmembrane region" description="Helical" evidence="7">
    <location>
        <begin position="256"/>
        <end position="277"/>
    </location>
</feature>
<proteinExistence type="predicted"/>
<keyword evidence="9" id="KW-1185">Reference proteome</keyword>
<dbReference type="Proteomes" id="UP001285154">
    <property type="component" value="Unassembled WGS sequence"/>
</dbReference>
<dbReference type="InterPro" id="IPR001046">
    <property type="entry name" value="NRAMP_fam"/>
</dbReference>
<dbReference type="PANTHER" id="PTHR11706">
    <property type="entry name" value="SOLUTE CARRIER PROTEIN FAMILY 11 MEMBER"/>
    <property type="match status" value="1"/>
</dbReference>
<keyword evidence="3 7" id="KW-0812">Transmembrane</keyword>
<evidence type="ECO:0000256" key="4">
    <source>
        <dbReference type="ARBA" id="ARBA00022847"/>
    </source>
</evidence>
<dbReference type="Pfam" id="PF01566">
    <property type="entry name" value="Nramp"/>
    <property type="match status" value="1"/>
</dbReference>
<dbReference type="NCBIfam" id="NF037982">
    <property type="entry name" value="Nramp_1"/>
    <property type="match status" value="1"/>
</dbReference>
<accession>A0ABU5A9E7</accession>